<accession>A0AAD3S6D1</accession>
<feature type="compositionally biased region" description="Basic residues" evidence="2">
    <location>
        <begin position="38"/>
        <end position="49"/>
    </location>
</feature>
<evidence type="ECO:0000313" key="4">
    <source>
        <dbReference type="Proteomes" id="UP001279734"/>
    </source>
</evidence>
<evidence type="ECO:0000256" key="1">
    <source>
        <dbReference type="ARBA" id="ARBA00034773"/>
    </source>
</evidence>
<proteinExistence type="inferred from homology"/>
<evidence type="ECO:0008006" key="5">
    <source>
        <dbReference type="Google" id="ProtNLM"/>
    </source>
</evidence>
<reference evidence="3" key="1">
    <citation type="submission" date="2023-05" db="EMBL/GenBank/DDBJ databases">
        <title>Nepenthes gracilis genome sequencing.</title>
        <authorList>
            <person name="Fukushima K."/>
        </authorList>
    </citation>
    <scope>NUCLEOTIDE SEQUENCE</scope>
    <source>
        <strain evidence="3">SING2019-196</strain>
    </source>
</reference>
<keyword evidence="4" id="KW-1185">Reference proteome</keyword>
<gene>
    <name evidence="3" type="ORF">Nepgr_007026</name>
</gene>
<dbReference type="GO" id="GO:0010150">
    <property type="term" value="P:leaf senescence"/>
    <property type="evidence" value="ECO:0007669"/>
    <property type="project" value="UniProtKB-ARBA"/>
</dbReference>
<comment type="caution">
    <text evidence="3">The sequence shown here is derived from an EMBL/GenBank/DDBJ whole genome shotgun (WGS) entry which is preliminary data.</text>
</comment>
<dbReference type="InterPro" id="IPR007608">
    <property type="entry name" value="Senescence_reg_S40"/>
</dbReference>
<dbReference type="PANTHER" id="PTHR33083">
    <property type="entry name" value="EXPRESSED PROTEIN"/>
    <property type="match status" value="1"/>
</dbReference>
<evidence type="ECO:0000256" key="2">
    <source>
        <dbReference type="SAM" id="MobiDB-lite"/>
    </source>
</evidence>
<dbReference type="Pfam" id="PF04520">
    <property type="entry name" value="Senescence_reg"/>
    <property type="match status" value="1"/>
</dbReference>
<organism evidence="3 4">
    <name type="scientific">Nepenthes gracilis</name>
    <name type="common">Slender pitcher plant</name>
    <dbReference type="NCBI Taxonomy" id="150966"/>
    <lineage>
        <taxon>Eukaryota</taxon>
        <taxon>Viridiplantae</taxon>
        <taxon>Streptophyta</taxon>
        <taxon>Embryophyta</taxon>
        <taxon>Tracheophyta</taxon>
        <taxon>Spermatophyta</taxon>
        <taxon>Magnoliopsida</taxon>
        <taxon>eudicotyledons</taxon>
        <taxon>Gunneridae</taxon>
        <taxon>Pentapetalae</taxon>
        <taxon>Caryophyllales</taxon>
        <taxon>Nepenthaceae</taxon>
        <taxon>Nepenthes</taxon>
    </lineage>
</organism>
<protein>
    <recommendedName>
        <fullName evidence="5">Senescence regulator</fullName>
    </recommendedName>
</protein>
<dbReference type="Proteomes" id="UP001279734">
    <property type="component" value="Unassembled WGS sequence"/>
</dbReference>
<comment type="similarity">
    <text evidence="1">Belongs to the senescence regulator S40 family.</text>
</comment>
<dbReference type="EMBL" id="BSYO01000005">
    <property type="protein sequence ID" value="GMH05186.1"/>
    <property type="molecule type" value="Genomic_DNA"/>
</dbReference>
<feature type="region of interest" description="Disordered" evidence="2">
    <location>
        <begin position="24"/>
        <end position="57"/>
    </location>
</feature>
<name>A0AAD3S6D1_NEPGR</name>
<sequence>MEEEFQESEIVFSDLVSDRSVENEDVGGNYYQDCRETKQRRRRKKKKKQSSSVPVNIPENVFRDNSEYDELDELEDDDGTIIPPHVIVARRIAGKIACSVHSANGRILKGRNLCEARNSILRMTGFLET</sequence>
<dbReference type="AlphaFoldDB" id="A0AAD3S6D1"/>
<dbReference type="PANTHER" id="PTHR33083:SF49">
    <property type="entry name" value="SENESCENCE REGULATOR"/>
    <property type="match status" value="1"/>
</dbReference>
<evidence type="ECO:0000313" key="3">
    <source>
        <dbReference type="EMBL" id="GMH05186.1"/>
    </source>
</evidence>